<feature type="region of interest" description="Disordered" evidence="9">
    <location>
        <begin position="28"/>
        <end position="52"/>
    </location>
</feature>
<dbReference type="AlphaFoldDB" id="A0A507CCT4"/>
<feature type="compositionally biased region" description="Basic and acidic residues" evidence="9">
    <location>
        <begin position="38"/>
        <end position="52"/>
    </location>
</feature>
<dbReference type="PANTHER" id="PTHR21711">
    <property type="entry name" value="MITOCHONDRIAL INNER MEMBRANE PROTEASE"/>
    <property type="match status" value="1"/>
</dbReference>
<proteinExistence type="inferred from homology"/>
<dbReference type="GO" id="GO:0004222">
    <property type="term" value="F:metalloendopeptidase activity"/>
    <property type="evidence" value="ECO:0007669"/>
    <property type="project" value="InterPro"/>
</dbReference>
<dbReference type="OrthoDB" id="285308at2759"/>
<evidence type="ECO:0000313" key="10">
    <source>
        <dbReference type="EMBL" id="TPX35734.1"/>
    </source>
</evidence>
<organism evidence="10 11">
    <name type="scientific">Synchytrium microbalum</name>
    <dbReference type="NCBI Taxonomy" id="1806994"/>
    <lineage>
        <taxon>Eukaryota</taxon>
        <taxon>Fungi</taxon>
        <taxon>Fungi incertae sedis</taxon>
        <taxon>Chytridiomycota</taxon>
        <taxon>Chytridiomycota incertae sedis</taxon>
        <taxon>Chytridiomycetes</taxon>
        <taxon>Synchytriales</taxon>
        <taxon>Synchytriaceae</taxon>
        <taxon>Synchytrium</taxon>
    </lineage>
</organism>
<dbReference type="RefSeq" id="XP_031026166.1">
    <property type="nucleotide sequence ID" value="XM_031167886.1"/>
</dbReference>
<dbReference type="GO" id="GO:0046872">
    <property type="term" value="F:metal ion binding"/>
    <property type="evidence" value="ECO:0007669"/>
    <property type="project" value="UniProtKB-KW"/>
</dbReference>
<keyword evidence="8" id="KW-0496">Mitochondrion</keyword>
<dbReference type="GO" id="GO:0033615">
    <property type="term" value="P:mitochondrial proton-transporting ATP synthase complex assembly"/>
    <property type="evidence" value="ECO:0007669"/>
    <property type="project" value="TreeGrafter"/>
</dbReference>
<evidence type="ECO:0000256" key="8">
    <source>
        <dbReference type="RuleBase" id="RU364057"/>
    </source>
</evidence>
<evidence type="ECO:0000256" key="7">
    <source>
        <dbReference type="ARBA" id="ARBA00023049"/>
    </source>
</evidence>
<dbReference type="GO" id="GO:0005743">
    <property type="term" value="C:mitochondrial inner membrane"/>
    <property type="evidence" value="ECO:0007669"/>
    <property type="project" value="UniProtKB-SubCell"/>
</dbReference>
<reference evidence="10 11" key="1">
    <citation type="journal article" date="2019" name="Sci. Rep.">
        <title>Comparative genomics of chytrid fungi reveal insights into the obligate biotrophic and pathogenic lifestyle of Synchytrium endobioticum.</title>
        <authorList>
            <person name="van de Vossenberg B.T.L.H."/>
            <person name="Warris S."/>
            <person name="Nguyen H.D.T."/>
            <person name="van Gent-Pelzer M.P.E."/>
            <person name="Joly D.L."/>
            <person name="van de Geest H.C."/>
            <person name="Bonants P.J.M."/>
            <person name="Smith D.S."/>
            <person name="Levesque C.A."/>
            <person name="van der Lee T.A.J."/>
        </authorList>
    </citation>
    <scope>NUCLEOTIDE SEQUENCE [LARGE SCALE GENOMIC DNA]</scope>
    <source>
        <strain evidence="10 11">JEL517</strain>
    </source>
</reference>
<keyword evidence="8" id="KW-0999">Mitochondrion inner membrane</keyword>
<sequence>MAATPEEPTSAPPETDAAFTRWRNALSSLLTPSPSPLLKDETTDDPSKTAKDHERCEKWKEYLLKNSPVITFLHTSLPAPLTPSHFVCMPCPPTISGGFAPSIGIVLCQNRLVSQRHLEDTLAHELVHVYDHETTSVKWDSCEQYACSEIRAASLSGECRFMREVRRGFVGFNKGHQSCVKRRATLALSHVPQCQGVLAEDAVRNVWSRCFADTAPFDEIY</sequence>
<keyword evidence="11" id="KW-1185">Reference proteome</keyword>
<evidence type="ECO:0000256" key="2">
    <source>
        <dbReference type="ARBA" id="ARBA00009915"/>
    </source>
</evidence>
<keyword evidence="7 8" id="KW-0482">Metalloprotease</keyword>
<keyword evidence="4 8" id="KW-0645">Protease</keyword>
<gene>
    <name evidence="10" type="ORF">SmJEL517_g01958</name>
</gene>
<evidence type="ECO:0000313" key="11">
    <source>
        <dbReference type="Proteomes" id="UP000319731"/>
    </source>
</evidence>
<dbReference type="GeneID" id="42003183"/>
<evidence type="ECO:0000256" key="4">
    <source>
        <dbReference type="ARBA" id="ARBA00022670"/>
    </source>
</evidence>
<evidence type="ECO:0000256" key="1">
    <source>
        <dbReference type="ARBA" id="ARBA00004137"/>
    </source>
</evidence>
<evidence type="ECO:0000256" key="3">
    <source>
        <dbReference type="ARBA" id="ARBA00014615"/>
    </source>
</evidence>
<keyword evidence="8" id="KW-0472">Membrane</keyword>
<dbReference type="Pfam" id="PF09768">
    <property type="entry name" value="Peptidase_M76"/>
    <property type="match status" value="1"/>
</dbReference>
<dbReference type="InterPro" id="IPR019165">
    <property type="entry name" value="Peptidase_M76_ATP23"/>
</dbReference>
<accession>A0A507CCT4</accession>
<evidence type="ECO:0000256" key="6">
    <source>
        <dbReference type="ARBA" id="ARBA00022801"/>
    </source>
</evidence>
<dbReference type="STRING" id="1806994.A0A507CCT4"/>
<protein>
    <recommendedName>
        <fullName evidence="3 8">Mitochondrial inner membrane protease ATP23</fullName>
        <ecNumber evidence="8">3.4.24.-</ecNumber>
    </recommendedName>
</protein>
<evidence type="ECO:0000256" key="9">
    <source>
        <dbReference type="SAM" id="MobiDB-lite"/>
    </source>
</evidence>
<dbReference type="PANTHER" id="PTHR21711:SF0">
    <property type="entry name" value="MITOCHONDRIAL INNER MEMBRANE PROTEASE ATP23 HOMOLOG"/>
    <property type="match status" value="1"/>
</dbReference>
<comment type="caution">
    <text evidence="10">The sequence shown here is derived from an EMBL/GenBank/DDBJ whole genome shotgun (WGS) entry which is preliminary data.</text>
</comment>
<dbReference type="Proteomes" id="UP000319731">
    <property type="component" value="Unassembled WGS sequence"/>
</dbReference>
<name>A0A507CCT4_9FUNG</name>
<evidence type="ECO:0000256" key="5">
    <source>
        <dbReference type="ARBA" id="ARBA00022723"/>
    </source>
</evidence>
<keyword evidence="5 8" id="KW-0479">Metal-binding</keyword>
<keyword evidence="6 8" id="KW-0378">Hydrolase</keyword>
<comment type="function">
    <text evidence="8">Has a dual role in the assembly of mitochondrial ATPase.</text>
</comment>
<comment type="similarity">
    <text evidence="2 8">Belongs to the peptidase M76 family.</text>
</comment>
<dbReference type="EC" id="3.4.24.-" evidence="8"/>
<dbReference type="EMBL" id="QEAO01000007">
    <property type="protein sequence ID" value="TPX35734.1"/>
    <property type="molecule type" value="Genomic_DNA"/>
</dbReference>
<comment type="subcellular location">
    <subcellularLocation>
        <location evidence="1 8">Mitochondrion inner membrane</location>
        <topology evidence="1 8">Peripheral membrane protein</topology>
        <orientation evidence="1 8">Intermembrane side</orientation>
    </subcellularLocation>
</comment>
<dbReference type="GO" id="GO:0034982">
    <property type="term" value="P:mitochondrial protein processing"/>
    <property type="evidence" value="ECO:0007669"/>
    <property type="project" value="TreeGrafter"/>
</dbReference>